<accession>A0AA48KTY1</accession>
<dbReference type="Proteomes" id="UP001333710">
    <property type="component" value="Chromosome"/>
</dbReference>
<protein>
    <submittedName>
        <fullName evidence="2">Uncharacterized protein</fullName>
    </submittedName>
</protein>
<name>A0AA48KTY1_9ALTE</name>
<keyword evidence="3" id="KW-1185">Reference proteome</keyword>
<organism evidence="2 3">
    <name type="scientific">Planctobacterium marinum</name>
    <dbReference type="NCBI Taxonomy" id="1631968"/>
    <lineage>
        <taxon>Bacteria</taxon>
        <taxon>Pseudomonadati</taxon>
        <taxon>Pseudomonadota</taxon>
        <taxon>Gammaproteobacteria</taxon>
        <taxon>Alteromonadales</taxon>
        <taxon>Alteromonadaceae</taxon>
        <taxon>Planctobacterium</taxon>
    </lineage>
</organism>
<sequence>MLSACGSDKSVTSEPTPVDPTPVDPTPEFTHIGLNEHVIKRLVLHNDELIAATDQGIYRLDEQEQWQLLMIFILF</sequence>
<feature type="region of interest" description="Disordered" evidence="1">
    <location>
        <begin position="1"/>
        <end position="27"/>
    </location>
</feature>
<proteinExistence type="predicted"/>
<gene>
    <name evidence="2" type="ORF">MACH26_14060</name>
</gene>
<dbReference type="EMBL" id="AP027272">
    <property type="protein sequence ID" value="BDX05885.1"/>
    <property type="molecule type" value="Genomic_DNA"/>
</dbReference>
<evidence type="ECO:0000313" key="3">
    <source>
        <dbReference type="Proteomes" id="UP001333710"/>
    </source>
</evidence>
<dbReference type="AlphaFoldDB" id="A0AA48KTY1"/>
<evidence type="ECO:0000313" key="2">
    <source>
        <dbReference type="EMBL" id="BDX05885.1"/>
    </source>
</evidence>
<reference evidence="2" key="1">
    <citation type="submission" date="2023-01" db="EMBL/GenBank/DDBJ databases">
        <title>Complete genome sequence of Planctobacterium marinum strain Dej080120_11.</title>
        <authorList>
            <person name="Ueki S."/>
            <person name="Maruyama F."/>
        </authorList>
    </citation>
    <scope>NUCLEOTIDE SEQUENCE</scope>
    <source>
        <strain evidence="2">Dej080120_11</strain>
    </source>
</reference>
<evidence type="ECO:0000256" key="1">
    <source>
        <dbReference type="SAM" id="MobiDB-lite"/>
    </source>
</evidence>
<dbReference type="KEGG" id="pmaw:MACH26_14060"/>